<evidence type="ECO:0000259" key="1">
    <source>
        <dbReference type="Pfam" id="PF00144"/>
    </source>
</evidence>
<sequence length="434" mass="48989">MKLKFNYNTPGLFCIFAMPIVLKSLVSSILNPYVNDDQVSGYVHPRFLNVLEAFRRNFGEGLEREGAAFAVYYKGEEIINLWGGYADKEAGRKWKQNTKGIMFSATKAISSIVIGVMVDRGILRYEDKVVDFWPAYGKYGKNETTIEDVLSHKAGLPYLTDHISIEDVKNVSKVLEKVENTIPAWTPGTASGYHAVTFGFILDGIVRHADPKRRDVKTFFEEEIAKPNDLDISIGAKIEEAPFLARVTTPSLWEFTRDIIKDPKILIMLHLMYMRFDDLISKMRNNPDWLLVNYDTIVLNDPEIVSLNLAAVTGVGTAHDIARLFSMIAQSELISNRTLDEISQPTLNSWHLEKVTIWPVVKGHGFFYEKHPFLPNTFTFGHPGYGGQFVHVDPATGLSVAYLANGLKTGTGELCGPYMRLLREVYHSIRPDFN</sequence>
<dbReference type="Proteomes" id="UP000494206">
    <property type="component" value="Unassembled WGS sequence"/>
</dbReference>
<dbReference type="InterPro" id="IPR012338">
    <property type="entry name" value="Beta-lactam/transpept-like"/>
</dbReference>
<dbReference type="AlphaFoldDB" id="A0A8S1FA16"/>
<feature type="domain" description="Beta-lactamase-related" evidence="1">
    <location>
        <begin position="54"/>
        <end position="418"/>
    </location>
</feature>
<dbReference type="Gene3D" id="3.40.710.10">
    <property type="entry name" value="DD-peptidase/beta-lactamase superfamily"/>
    <property type="match status" value="1"/>
</dbReference>
<dbReference type="OrthoDB" id="5946976at2759"/>
<dbReference type="SUPFAM" id="SSF56601">
    <property type="entry name" value="beta-lactamase/transpeptidase-like"/>
    <property type="match status" value="1"/>
</dbReference>
<comment type="caution">
    <text evidence="2">The sequence shown here is derived from an EMBL/GenBank/DDBJ whole genome shotgun (WGS) entry which is preliminary data.</text>
</comment>
<accession>A0A8S1FA16</accession>
<keyword evidence="3" id="KW-1185">Reference proteome</keyword>
<dbReference type="PANTHER" id="PTHR43319:SF7">
    <property type="entry name" value="BETA-LACTAMASE-RELATED DOMAIN-CONTAINING PROTEIN"/>
    <property type="match status" value="1"/>
</dbReference>
<evidence type="ECO:0000313" key="2">
    <source>
        <dbReference type="EMBL" id="CAB3409782.1"/>
    </source>
</evidence>
<dbReference type="InterPro" id="IPR052907">
    <property type="entry name" value="Beta-lactamase/esterase"/>
</dbReference>
<dbReference type="InterPro" id="IPR001466">
    <property type="entry name" value="Beta-lactam-related"/>
</dbReference>
<gene>
    <name evidence="2" type="ORF">CBOVIS_LOCUS11395</name>
</gene>
<evidence type="ECO:0000313" key="3">
    <source>
        <dbReference type="Proteomes" id="UP000494206"/>
    </source>
</evidence>
<organism evidence="2 3">
    <name type="scientific">Caenorhabditis bovis</name>
    <dbReference type="NCBI Taxonomy" id="2654633"/>
    <lineage>
        <taxon>Eukaryota</taxon>
        <taxon>Metazoa</taxon>
        <taxon>Ecdysozoa</taxon>
        <taxon>Nematoda</taxon>
        <taxon>Chromadorea</taxon>
        <taxon>Rhabditida</taxon>
        <taxon>Rhabditina</taxon>
        <taxon>Rhabditomorpha</taxon>
        <taxon>Rhabditoidea</taxon>
        <taxon>Rhabditidae</taxon>
        <taxon>Peloderinae</taxon>
        <taxon>Caenorhabditis</taxon>
    </lineage>
</organism>
<dbReference type="EMBL" id="CADEPM010000009">
    <property type="protein sequence ID" value="CAB3409782.1"/>
    <property type="molecule type" value="Genomic_DNA"/>
</dbReference>
<name>A0A8S1FA16_9PELO</name>
<proteinExistence type="predicted"/>
<dbReference type="Pfam" id="PF00144">
    <property type="entry name" value="Beta-lactamase"/>
    <property type="match status" value="1"/>
</dbReference>
<protein>
    <recommendedName>
        <fullName evidence="1">Beta-lactamase-related domain-containing protein</fullName>
    </recommendedName>
</protein>
<dbReference type="PANTHER" id="PTHR43319">
    <property type="entry name" value="BETA-LACTAMASE-RELATED"/>
    <property type="match status" value="1"/>
</dbReference>
<reference evidence="2 3" key="1">
    <citation type="submission" date="2020-04" db="EMBL/GenBank/DDBJ databases">
        <authorList>
            <person name="Laetsch R D."/>
            <person name="Stevens L."/>
            <person name="Kumar S."/>
            <person name="Blaxter L. M."/>
        </authorList>
    </citation>
    <scope>NUCLEOTIDE SEQUENCE [LARGE SCALE GENOMIC DNA]</scope>
</reference>